<dbReference type="Gramene" id="CDO98921">
    <property type="protein sequence ID" value="CDO98921"/>
    <property type="gene ID" value="GSCOC_T00025884001"/>
</dbReference>
<evidence type="ECO:0000256" key="1">
    <source>
        <dbReference type="SAM" id="MobiDB-lite"/>
    </source>
</evidence>
<reference evidence="3" key="1">
    <citation type="journal article" date="2014" name="Science">
        <title>The coffee genome provides insight into the convergent evolution of caffeine biosynthesis.</title>
        <authorList>
            <person name="Denoeud F."/>
            <person name="Carretero-Paulet L."/>
            <person name="Dereeper A."/>
            <person name="Droc G."/>
            <person name="Guyot R."/>
            <person name="Pietrella M."/>
            <person name="Zheng C."/>
            <person name="Alberti A."/>
            <person name="Anthony F."/>
            <person name="Aprea G."/>
            <person name="Aury J.M."/>
            <person name="Bento P."/>
            <person name="Bernard M."/>
            <person name="Bocs S."/>
            <person name="Campa C."/>
            <person name="Cenci A."/>
            <person name="Combes M.C."/>
            <person name="Crouzillat D."/>
            <person name="Da Silva C."/>
            <person name="Daddiego L."/>
            <person name="De Bellis F."/>
            <person name="Dussert S."/>
            <person name="Garsmeur O."/>
            <person name="Gayraud T."/>
            <person name="Guignon V."/>
            <person name="Jahn K."/>
            <person name="Jamilloux V."/>
            <person name="Joet T."/>
            <person name="Labadie K."/>
            <person name="Lan T."/>
            <person name="Leclercq J."/>
            <person name="Lepelley M."/>
            <person name="Leroy T."/>
            <person name="Li L.T."/>
            <person name="Librado P."/>
            <person name="Lopez L."/>
            <person name="Munoz A."/>
            <person name="Noel B."/>
            <person name="Pallavicini A."/>
            <person name="Perrotta G."/>
            <person name="Poncet V."/>
            <person name="Pot D."/>
            <person name="Priyono X."/>
            <person name="Rigoreau M."/>
            <person name="Rouard M."/>
            <person name="Rozas J."/>
            <person name="Tranchant-Dubreuil C."/>
            <person name="VanBuren R."/>
            <person name="Zhang Q."/>
            <person name="Andrade A.C."/>
            <person name="Argout X."/>
            <person name="Bertrand B."/>
            <person name="de Kochko A."/>
            <person name="Graziosi G."/>
            <person name="Henry R.J."/>
            <person name="Jayarama X."/>
            <person name="Ming R."/>
            <person name="Nagai C."/>
            <person name="Rounsley S."/>
            <person name="Sankoff D."/>
            <person name="Giuliano G."/>
            <person name="Albert V.A."/>
            <person name="Wincker P."/>
            <person name="Lashermes P."/>
        </authorList>
    </citation>
    <scope>NUCLEOTIDE SEQUENCE [LARGE SCALE GENOMIC DNA]</scope>
    <source>
        <strain evidence="3">cv. DH200-94</strain>
    </source>
</reference>
<dbReference type="Proteomes" id="UP000295252">
    <property type="component" value="Chromosome V"/>
</dbReference>
<evidence type="ECO:0000313" key="3">
    <source>
        <dbReference type="Proteomes" id="UP000295252"/>
    </source>
</evidence>
<evidence type="ECO:0008006" key="4">
    <source>
        <dbReference type="Google" id="ProtNLM"/>
    </source>
</evidence>
<dbReference type="OMA" id="GINPGNR"/>
<dbReference type="AlphaFoldDB" id="A0A068TRP2"/>
<proteinExistence type="predicted"/>
<keyword evidence="3" id="KW-1185">Reference proteome</keyword>
<dbReference type="OrthoDB" id="21678at2759"/>
<accession>A0A068TRP2</accession>
<dbReference type="PANTHER" id="PTHR47805">
    <property type="entry name" value="SAGA-ASSOCIATED FACTOR 73"/>
    <property type="match status" value="1"/>
</dbReference>
<dbReference type="InParanoid" id="A0A068TRP2"/>
<protein>
    <recommendedName>
        <fullName evidence="4">SAGA-associated factor 11</fullName>
    </recommendedName>
</protein>
<evidence type="ECO:0000313" key="2">
    <source>
        <dbReference type="EMBL" id="CDO98921.1"/>
    </source>
</evidence>
<gene>
    <name evidence="2" type="ORF">GSCOC_T00025884001</name>
</gene>
<organism evidence="2 3">
    <name type="scientific">Coffea canephora</name>
    <name type="common">Robusta coffee</name>
    <dbReference type="NCBI Taxonomy" id="49390"/>
    <lineage>
        <taxon>Eukaryota</taxon>
        <taxon>Viridiplantae</taxon>
        <taxon>Streptophyta</taxon>
        <taxon>Embryophyta</taxon>
        <taxon>Tracheophyta</taxon>
        <taxon>Spermatophyta</taxon>
        <taxon>Magnoliopsida</taxon>
        <taxon>eudicotyledons</taxon>
        <taxon>Gunneridae</taxon>
        <taxon>Pentapetalae</taxon>
        <taxon>asterids</taxon>
        <taxon>lamiids</taxon>
        <taxon>Gentianales</taxon>
        <taxon>Rubiaceae</taxon>
        <taxon>Ixoroideae</taxon>
        <taxon>Gardenieae complex</taxon>
        <taxon>Bertiereae - Coffeeae clade</taxon>
        <taxon>Coffeeae</taxon>
        <taxon>Coffea</taxon>
    </lineage>
</organism>
<feature type="region of interest" description="Disordered" evidence="1">
    <location>
        <begin position="180"/>
        <end position="209"/>
    </location>
</feature>
<dbReference type="PhylomeDB" id="A0A068TRP2"/>
<dbReference type="STRING" id="49390.A0A068TRP2"/>
<name>A0A068TRP2_COFCA</name>
<dbReference type="InterPro" id="IPR037804">
    <property type="entry name" value="SGF73"/>
</dbReference>
<dbReference type="PANTHER" id="PTHR47805:SF1">
    <property type="entry name" value="SAGA-ASSOCIATED FACTOR 73"/>
    <property type="match status" value="1"/>
</dbReference>
<dbReference type="GO" id="GO:0000124">
    <property type="term" value="C:SAGA complex"/>
    <property type="evidence" value="ECO:0007669"/>
    <property type="project" value="InterPro"/>
</dbReference>
<sequence>MVSALRSQRMAALARLLTRSHTIAADDFGHEKLAVQQYIHREFREADEANLIDEIDMHVFGLRPMTDPLHLVCCNACKKPIKASQYAIHAELCNSLNCSEEIGLELEGGTGNKKPPRKDRKKLLAVNSNQITTVIDRGKFEILDASDISAPELCLDAPATEGKNDAVLVDVLGTGRNTNCLGNATSRPKKRAKMSKADDGPRPLLHLQPANGDISQEALLCGQDTRRSTTGTEKTSNQVITDQIPQQLSDCYTLNKDVPVPLATKVYYSQRNQRLRSAVRYMYCETSNECHSNEFISAKICQPNADRILTSSPNSYCSDQFTDYQQDKEAGNCLYSAHKQDKILSQSSESNSCKSGGLPPNMNISDQFPVNNVLGPQTTLGKMTSNYLSNSYSFADSSCN</sequence>
<dbReference type="EMBL" id="HG739087">
    <property type="protein sequence ID" value="CDO98921.1"/>
    <property type="molecule type" value="Genomic_DNA"/>
</dbReference>